<evidence type="ECO:0000313" key="2">
    <source>
        <dbReference type="EMBL" id="CCW34379.1"/>
    </source>
</evidence>
<evidence type="ECO:0000313" key="3">
    <source>
        <dbReference type="Proteomes" id="UP000014227"/>
    </source>
</evidence>
<gene>
    <name evidence="2" type="ORF">CCALI_00548</name>
</gene>
<evidence type="ECO:0000259" key="1">
    <source>
        <dbReference type="Pfam" id="PF07596"/>
    </source>
</evidence>
<dbReference type="eggNOG" id="COG4537">
    <property type="taxonomic scope" value="Bacteria"/>
</dbReference>
<dbReference type="InParanoid" id="S0ESX3"/>
<dbReference type="Pfam" id="PF07596">
    <property type="entry name" value="SBP_bac_10"/>
    <property type="match status" value="1"/>
</dbReference>
<dbReference type="PATRIC" id="fig|1303518.3.peg.554"/>
<name>S0ESX3_CHTCT</name>
<dbReference type="Pfam" id="PF07963">
    <property type="entry name" value="N_methyl"/>
    <property type="match status" value="1"/>
</dbReference>
<dbReference type="InterPro" id="IPR045584">
    <property type="entry name" value="Pilin-like"/>
</dbReference>
<proteinExistence type="predicted"/>
<dbReference type="KEGG" id="ccz:CCALI_00548"/>
<dbReference type="HOGENOM" id="CLU_041661_1_1_0"/>
<dbReference type="NCBIfam" id="TIGR02532">
    <property type="entry name" value="IV_pilin_GFxxxE"/>
    <property type="match status" value="1"/>
</dbReference>
<dbReference type="InterPro" id="IPR012902">
    <property type="entry name" value="N_methyl_site"/>
</dbReference>
<dbReference type="PANTHER" id="PTHR30093">
    <property type="entry name" value="GENERAL SECRETION PATHWAY PROTEIN G"/>
    <property type="match status" value="1"/>
</dbReference>
<feature type="domain" description="DUF1559" evidence="1">
    <location>
        <begin position="33"/>
        <end position="117"/>
    </location>
</feature>
<dbReference type="Proteomes" id="UP000014227">
    <property type="component" value="Chromosome I"/>
</dbReference>
<accession>S0ESX3</accession>
<dbReference type="Gene3D" id="3.30.700.10">
    <property type="entry name" value="Glycoprotein, Type 4 Pilin"/>
    <property type="match status" value="1"/>
</dbReference>
<dbReference type="RefSeq" id="WP_016481941.1">
    <property type="nucleotide sequence ID" value="NC_021487.1"/>
</dbReference>
<dbReference type="SUPFAM" id="SSF54523">
    <property type="entry name" value="Pili subunits"/>
    <property type="match status" value="1"/>
</dbReference>
<reference evidence="3" key="1">
    <citation type="submission" date="2013-03" db="EMBL/GenBank/DDBJ databases">
        <title>Genome sequence of Chthonomonas calidirosea, the first sequenced genome from the Armatimonadetes phylum (formally candidate division OP10).</title>
        <authorList>
            <person name="Lee K.C.Y."/>
            <person name="Morgan X.C."/>
            <person name="Dunfield P.F."/>
            <person name="Tamas I."/>
            <person name="Houghton K.M."/>
            <person name="Vyssotski M."/>
            <person name="Ryan J.L.J."/>
            <person name="Lagutin K."/>
            <person name="McDonald I.R."/>
            <person name="Stott M.B."/>
        </authorList>
    </citation>
    <scope>NUCLEOTIDE SEQUENCE [LARGE SCALE GENOMIC DNA]</scope>
    <source>
        <strain evidence="3">DSM 23976 / ICMP 18418 / T49</strain>
    </source>
</reference>
<dbReference type="AlphaFoldDB" id="S0ESX3"/>
<organism evidence="2 3">
    <name type="scientific">Chthonomonas calidirosea (strain DSM 23976 / ICMP 18418 / T49)</name>
    <dbReference type="NCBI Taxonomy" id="1303518"/>
    <lineage>
        <taxon>Bacteria</taxon>
        <taxon>Bacillati</taxon>
        <taxon>Armatimonadota</taxon>
        <taxon>Chthonomonadia</taxon>
        <taxon>Chthonomonadales</taxon>
        <taxon>Chthonomonadaceae</taxon>
        <taxon>Chthonomonas</taxon>
    </lineage>
</organism>
<dbReference type="EMBL" id="HF951689">
    <property type="protein sequence ID" value="CCW34379.1"/>
    <property type="molecule type" value="Genomic_DNA"/>
</dbReference>
<protein>
    <submittedName>
        <fullName evidence="2">Prepilin-type N-terminal cleavage/methylation domain</fullName>
    </submittedName>
</protein>
<keyword evidence="3" id="KW-1185">Reference proteome</keyword>
<sequence>MKPSSRAFTLIELLVVIAIIAILAAILFPVFAQAREAARKTTCLSNEKQLAMGLIMYVQDYDGMMCPNETTDSQGLWAGWMDLTQPYVKNQDIWWCPDLPKPTHDPAWQGWFGGDEVYADWTIHVGINAWGATGYFDFSANPTVFRIRLMDAIDKPAQRAYLCDTLSVPAWGYSRDTYRSIGSGAWSFFNAYSWSIDPNVSPGNDWNAIDPRHPLAKQVNGVPVPGAGGGYNTVFVDGHAKYTPYGSEQSINGQGGYDIDYWGPWWANN</sequence>
<dbReference type="PANTHER" id="PTHR30093:SF2">
    <property type="entry name" value="TYPE II SECRETION SYSTEM PROTEIN H"/>
    <property type="match status" value="1"/>
</dbReference>
<dbReference type="InterPro" id="IPR011453">
    <property type="entry name" value="DUF1559"/>
</dbReference>
<dbReference type="STRING" id="454171.CP488_00606"/>